<feature type="domain" description="Glycosyl hydrolase family 13 catalytic" evidence="4">
    <location>
        <begin position="138"/>
        <end position="526"/>
    </location>
</feature>
<evidence type="ECO:0000256" key="1">
    <source>
        <dbReference type="ARBA" id="ARBA00008061"/>
    </source>
</evidence>
<dbReference type="KEGG" id="cmah:C1I91_25830"/>
<keyword evidence="6" id="KW-1185">Reference proteome</keyword>
<evidence type="ECO:0000313" key="6">
    <source>
        <dbReference type="Proteomes" id="UP000286268"/>
    </source>
</evidence>
<dbReference type="Gene3D" id="2.60.40.10">
    <property type="entry name" value="Immunoglobulins"/>
    <property type="match status" value="1"/>
</dbReference>
<dbReference type="InterPro" id="IPR006047">
    <property type="entry name" value="GH13_cat_dom"/>
</dbReference>
<dbReference type="Gene3D" id="3.20.20.80">
    <property type="entry name" value="Glycosidases"/>
    <property type="match status" value="1"/>
</dbReference>
<dbReference type="GO" id="GO:0005975">
    <property type="term" value="P:carbohydrate metabolic process"/>
    <property type="evidence" value="ECO:0007669"/>
    <property type="project" value="InterPro"/>
</dbReference>
<evidence type="ECO:0000313" key="5">
    <source>
        <dbReference type="EMBL" id="QAA34782.1"/>
    </source>
</evidence>
<dbReference type="CDD" id="cd02857">
    <property type="entry name" value="E_set_CDase_PDE_N"/>
    <property type="match status" value="1"/>
</dbReference>
<organism evidence="5 6">
    <name type="scientific">Clostridium manihotivorum</name>
    <dbReference type="NCBI Taxonomy" id="2320868"/>
    <lineage>
        <taxon>Bacteria</taxon>
        <taxon>Bacillati</taxon>
        <taxon>Bacillota</taxon>
        <taxon>Clostridia</taxon>
        <taxon>Eubacteriales</taxon>
        <taxon>Clostridiaceae</taxon>
        <taxon>Clostridium</taxon>
    </lineage>
</organism>
<protein>
    <submittedName>
        <fullName evidence="5">Alpha-glycosidase</fullName>
    </submittedName>
</protein>
<evidence type="ECO:0000256" key="2">
    <source>
        <dbReference type="ARBA" id="ARBA00022801"/>
    </source>
</evidence>
<dbReference type="InterPro" id="IPR004185">
    <property type="entry name" value="Glyco_hydro_13_lg-like_dom"/>
</dbReference>
<dbReference type="Proteomes" id="UP000286268">
    <property type="component" value="Chromosome"/>
</dbReference>
<dbReference type="RefSeq" id="WP_128215494.1">
    <property type="nucleotide sequence ID" value="NZ_CP025746.1"/>
</dbReference>
<dbReference type="SUPFAM" id="SSF51445">
    <property type="entry name" value="(Trans)glycosidases"/>
    <property type="match status" value="1"/>
</dbReference>
<dbReference type="SMART" id="SM00642">
    <property type="entry name" value="Aamy"/>
    <property type="match status" value="1"/>
</dbReference>
<dbReference type="GO" id="GO:0004553">
    <property type="term" value="F:hydrolase activity, hydrolyzing O-glycosyl compounds"/>
    <property type="evidence" value="ECO:0007669"/>
    <property type="project" value="InterPro"/>
</dbReference>
<dbReference type="SUPFAM" id="SSF81296">
    <property type="entry name" value="E set domains"/>
    <property type="match status" value="1"/>
</dbReference>
<evidence type="ECO:0000259" key="4">
    <source>
        <dbReference type="SMART" id="SM00642"/>
    </source>
</evidence>
<dbReference type="AlphaFoldDB" id="A0A3R5R1T6"/>
<sequence>MNLERKTIDDWKASVFSDGSKLFVSKEAINLKENIDISIRFSVVNPIKSVYLRYTRNGEESIVQMNKDKVEHNFVYYKAQLFINQPFINYHFILATEDSCYFYNQKGLYDHIISEEYDFKLVAGYNQPSWVKNSIFYQIFVDRFFNGDSDNDVKDDEYTLNNFKTKALAWGEKPYDYPKGGNVDFFGGDLKGIEKKIDYLKELGINAVYLNPIFEAPSNHKYDCTDYFNVDKHFGGNEALKELTEALHKAGIRIILDISINHTGINHPWFKEKEKYYYIYNDGSYECWCGEKSLPVLNYNCEEVKDIMYKGKDSVLKLWLEEPYSIDGWRMDVAHNVGKVNEFQQDVSIWKEVRKEIKETKEDAYIVSEHWTDCSKYLQGDIWDGTMNYFGFMRPVRKYLGEDDVFLGWKIKDIKFKKQSGTLFKEEVLSHYGKLPHVMKALQFNLLGSHDIHRINNSPSLDKKDVAAAIMMEFLFPGVPCIYYGEEVGLSGEIGTSGGCRFPMEWNEDKWNREIRSLYKKMISLRKTEQILVEGSFSILDVSEDYLSFARFDDKKAFIFVNSQSESGCDIEIPMNRLGEADTIEIIEKTVPNALIVKEFTEDYIKVHLSKKESALLKVVFK</sequence>
<comment type="similarity">
    <text evidence="1">Belongs to the glycosyl hydrolase 13 family.</text>
</comment>
<gene>
    <name evidence="5" type="ORF">C1I91_25830</name>
</gene>
<dbReference type="Pfam" id="PF00128">
    <property type="entry name" value="Alpha-amylase"/>
    <property type="match status" value="1"/>
</dbReference>
<dbReference type="InterPro" id="IPR017853">
    <property type="entry name" value="GH"/>
</dbReference>
<dbReference type="InterPro" id="IPR014756">
    <property type="entry name" value="Ig_E-set"/>
</dbReference>
<dbReference type="EMBL" id="CP025746">
    <property type="protein sequence ID" value="QAA34782.1"/>
    <property type="molecule type" value="Genomic_DNA"/>
</dbReference>
<reference evidence="5 6" key="1">
    <citation type="submission" date="2018-01" db="EMBL/GenBank/DDBJ databases">
        <title>Genome Sequencing and Assembly of Anaerobacter polyendosporus strain CT4.</title>
        <authorList>
            <person name="Tachaapaikoon C."/>
            <person name="Sutheeworapong S."/>
            <person name="Jenjaroenpun P."/>
            <person name="Wongsurawat T."/>
            <person name="Nookeaw I."/>
            <person name="Cheawchanlertfa P."/>
            <person name="Kosugi A."/>
            <person name="Cheevadhanarak S."/>
            <person name="Ratanakhanokchai K."/>
        </authorList>
    </citation>
    <scope>NUCLEOTIDE SEQUENCE [LARGE SCALE GENOMIC DNA]</scope>
    <source>
        <strain evidence="5 6">CT4</strain>
    </source>
</reference>
<dbReference type="CDD" id="cd11338">
    <property type="entry name" value="AmyAc_CMD"/>
    <property type="match status" value="1"/>
</dbReference>
<accession>A0A3R5R1T6</accession>
<dbReference type="PANTHER" id="PTHR10357">
    <property type="entry name" value="ALPHA-AMYLASE FAMILY MEMBER"/>
    <property type="match status" value="1"/>
</dbReference>
<evidence type="ECO:0000256" key="3">
    <source>
        <dbReference type="ARBA" id="ARBA00023295"/>
    </source>
</evidence>
<dbReference type="InterPro" id="IPR013783">
    <property type="entry name" value="Ig-like_fold"/>
</dbReference>
<proteinExistence type="inferred from homology"/>
<dbReference type="OrthoDB" id="9805159at2"/>
<keyword evidence="2" id="KW-0378">Hydrolase</keyword>
<keyword evidence="3 5" id="KW-0326">Glycosidase</keyword>
<dbReference type="PANTHER" id="PTHR10357:SF210">
    <property type="entry name" value="MALTODEXTRIN GLUCOSIDASE"/>
    <property type="match status" value="1"/>
</dbReference>
<name>A0A3R5R1T6_9CLOT</name>